<organism evidence="2 3">
    <name type="scientific">Spiroplasma syrphidicola EA-1</name>
    <dbReference type="NCBI Taxonomy" id="1276229"/>
    <lineage>
        <taxon>Bacteria</taxon>
        <taxon>Bacillati</taxon>
        <taxon>Mycoplasmatota</taxon>
        <taxon>Mollicutes</taxon>
        <taxon>Entomoplasmatales</taxon>
        <taxon>Spiroplasmataceae</taxon>
        <taxon>Spiroplasma</taxon>
    </lineage>
</organism>
<keyword evidence="1" id="KW-0472">Membrane</keyword>
<dbReference type="EMBL" id="CP005078">
    <property type="protein sequence ID" value="AGM26243.1"/>
    <property type="molecule type" value="Genomic_DNA"/>
</dbReference>
<evidence type="ECO:0000256" key="1">
    <source>
        <dbReference type="SAM" id="Phobius"/>
    </source>
</evidence>
<accession>R4U6K4</accession>
<dbReference type="Proteomes" id="UP000013963">
    <property type="component" value="Chromosome"/>
</dbReference>
<name>R4U6K4_9MOLU</name>
<reference evidence="2 3" key="1">
    <citation type="journal article" date="2013" name="Genome Biol. Evol.">
        <title>Complete genomes of two dipteran-associated spiroplasmas provided insights into the origin, dynamics, and impacts of viral invasion in spiroplasma.</title>
        <authorList>
            <person name="Ku C."/>
            <person name="Lo W.S."/>
            <person name="Chen L.L."/>
            <person name="Kuo C.H."/>
        </authorList>
    </citation>
    <scope>NUCLEOTIDE SEQUENCE [LARGE SCALE GENOMIC DNA]</scope>
    <source>
        <strain evidence="2">EA-1</strain>
    </source>
</reference>
<feature type="transmembrane region" description="Helical" evidence="1">
    <location>
        <begin position="68"/>
        <end position="87"/>
    </location>
</feature>
<feature type="transmembrane region" description="Helical" evidence="1">
    <location>
        <begin position="161"/>
        <end position="178"/>
    </location>
</feature>
<feature type="transmembrane region" description="Helical" evidence="1">
    <location>
        <begin position="198"/>
        <end position="222"/>
    </location>
</feature>
<feature type="transmembrane region" description="Helical" evidence="1">
    <location>
        <begin position="94"/>
        <end position="113"/>
    </location>
</feature>
<gene>
    <name evidence="2" type="ORF">SSYRP_v1c06530</name>
</gene>
<evidence type="ECO:0000313" key="3">
    <source>
        <dbReference type="Proteomes" id="UP000013963"/>
    </source>
</evidence>
<dbReference type="PATRIC" id="fig|1276229.3.peg.648"/>
<evidence type="ECO:0000313" key="2">
    <source>
        <dbReference type="EMBL" id="AGM26243.1"/>
    </source>
</evidence>
<sequence length="262" mass="30821">MITFSWILAITLSFFLWASLWMFPKFYKKTANHWYLRVVVAIWILFVEVERLYIMLRNGGWQHFPNYFTLYSCSIVAWLSIIILFFPHKIFLECFFPLAIFGPILTLLAPSSLPPLTELHYYTFFFGHTFSLFAFLYVYLYGLSDYKLNKDTIKNVAIKSILAGLIMLLAVELFNQYFDTNYITGDITGALGLGTWARPWQFVITFVLGLLMIIIGNAILYFSKPIYAYKSQVKLHDTYWEIWMGKIKAKFKKSKQQPKDKE</sequence>
<keyword evidence="1" id="KW-0812">Transmembrane</keyword>
<keyword evidence="1" id="KW-1133">Transmembrane helix</keyword>
<dbReference type="Pfam" id="PF14808">
    <property type="entry name" value="TMEM164"/>
    <property type="match status" value="1"/>
</dbReference>
<dbReference type="OrthoDB" id="388550at2"/>
<feature type="transmembrane region" description="Helical" evidence="1">
    <location>
        <begin position="6"/>
        <end position="23"/>
    </location>
</feature>
<dbReference type="RefSeq" id="WP_016340887.1">
    <property type="nucleotide sequence ID" value="NC_021284.1"/>
</dbReference>
<dbReference type="AlphaFoldDB" id="R4U6K4"/>
<keyword evidence="3" id="KW-1185">Reference proteome</keyword>
<dbReference type="KEGG" id="ssyr:SSYRP_v1c06530"/>
<feature type="transmembrane region" description="Helical" evidence="1">
    <location>
        <begin position="119"/>
        <end position="140"/>
    </location>
</feature>
<dbReference type="STRING" id="1276229.SSYRP_v1c06530"/>
<dbReference type="HOGENOM" id="CLU_1057296_0_0_14"/>
<feature type="transmembrane region" description="Helical" evidence="1">
    <location>
        <begin position="35"/>
        <end position="56"/>
    </location>
</feature>
<proteinExistence type="predicted"/>
<protein>
    <submittedName>
        <fullName evidence="2">Uncharacterized protein</fullName>
    </submittedName>
</protein>